<dbReference type="SUPFAM" id="SSF141259">
    <property type="entry name" value="CarD-like"/>
    <property type="match status" value="1"/>
</dbReference>
<name>A0ABM8HEP1_9MICO</name>
<accession>A0ABM8HEP1</accession>
<gene>
    <name evidence="2" type="ORF">GCM10025872_31300</name>
</gene>
<reference evidence="2" key="1">
    <citation type="journal article" date="2014" name="Int. J. Syst. Evol. Microbiol.">
        <title>Complete genome of a new Firmicutes species belonging to the dominant human colonic microbiota ('Ruminococcus bicirculans') reveals two chromosomes and a selective capacity to utilize plant glucans.</title>
        <authorList>
            <consortium name="NISC Comparative Sequencing Program"/>
            <person name="Wegmann U."/>
            <person name="Louis P."/>
            <person name="Goesmann A."/>
            <person name="Henrissat B."/>
            <person name="Duncan S.H."/>
            <person name="Flint H.J."/>
        </authorList>
    </citation>
    <scope>NUCLEOTIDE SEQUENCE</scope>
    <source>
        <strain evidence="2">NBRC 110608</strain>
    </source>
</reference>
<dbReference type="InterPro" id="IPR003711">
    <property type="entry name" value="CarD-like/TRCF_RID"/>
</dbReference>
<dbReference type="InterPro" id="IPR036101">
    <property type="entry name" value="CarD-like/TRCF_RID_sf"/>
</dbReference>
<evidence type="ECO:0000313" key="2">
    <source>
        <dbReference type="EMBL" id="BDZ59473.1"/>
    </source>
</evidence>
<protein>
    <recommendedName>
        <fullName evidence="1">CarD-like/TRCF RNAP-interacting domain-containing protein</fullName>
    </recommendedName>
</protein>
<dbReference type="Gene3D" id="2.40.10.170">
    <property type="match status" value="1"/>
</dbReference>
<evidence type="ECO:0000259" key="1">
    <source>
        <dbReference type="Pfam" id="PF02559"/>
    </source>
</evidence>
<feature type="domain" description="CarD-like/TRCF RNAP-interacting" evidence="1">
    <location>
        <begin position="45"/>
        <end position="74"/>
    </location>
</feature>
<proteinExistence type="predicted"/>
<dbReference type="EMBL" id="AP027735">
    <property type="protein sequence ID" value="BDZ59473.1"/>
    <property type="molecule type" value="Genomic_DNA"/>
</dbReference>
<dbReference type="Pfam" id="PF02559">
    <property type="entry name" value="CarD_TRCF_RID"/>
    <property type="match status" value="1"/>
</dbReference>
<sequence>MHGSEPVVKCLSGCVQAADLQERVCGPRHAWYPGPRERGLSPMTFKVGETVVYPHHGAALIEEIKVRKIKGKTRSTSSSRWPRAT</sequence>
<organism evidence="2">
    <name type="scientific">Barrientosiimonas endolithica</name>
    <dbReference type="NCBI Taxonomy" id="1535208"/>
    <lineage>
        <taxon>Bacteria</taxon>
        <taxon>Bacillati</taxon>
        <taxon>Actinomycetota</taxon>
        <taxon>Actinomycetes</taxon>
        <taxon>Micrococcales</taxon>
        <taxon>Dermacoccaceae</taxon>
        <taxon>Barrientosiimonas</taxon>
    </lineage>
</organism>
<reference evidence="2" key="2">
    <citation type="submission" date="2023-02" db="EMBL/GenBank/DDBJ databases">
        <authorList>
            <person name="Sun Q."/>
            <person name="Mori K."/>
        </authorList>
    </citation>
    <scope>NUCLEOTIDE SEQUENCE</scope>
    <source>
        <strain evidence="2">NBRC 110608</strain>
    </source>
</reference>